<dbReference type="AlphaFoldDB" id="A0A1B7LWV1"/>
<dbReference type="InterPro" id="IPR001478">
    <property type="entry name" value="PDZ"/>
</dbReference>
<evidence type="ECO:0000313" key="3">
    <source>
        <dbReference type="EMBL" id="OAV59498.1"/>
    </source>
</evidence>
<organism evidence="3 4">
    <name type="scientific">Enteractinococcus helveticum</name>
    <dbReference type="NCBI Taxonomy" id="1837282"/>
    <lineage>
        <taxon>Bacteria</taxon>
        <taxon>Bacillati</taxon>
        <taxon>Actinomycetota</taxon>
        <taxon>Actinomycetes</taxon>
        <taxon>Micrococcales</taxon>
        <taxon>Micrococcaceae</taxon>
    </lineage>
</organism>
<accession>A0A1B7LWV1</accession>
<gene>
    <name evidence="3" type="ORF">A6F49_16810</name>
</gene>
<dbReference type="STRING" id="1837282.A6F49_16810"/>
<dbReference type="OrthoDB" id="2356897at2"/>
<dbReference type="InterPro" id="IPR020568">
    <property type="entry name" value="Ribosomal_Su5_D2-typ_SF"/>
</dbReference>
<dbReference type="GO" id="GO:0030163">
    <property type="term" value="P:protein catabolic process"/>
    <property type="evidence" value="ECO:0007669"/>
    <property type="project" value="InterPro"/>
</dbReference>
<feature type="domain" description="Lon proteolytic" evidence="1">
    <location>
        <begin position="236"/>
        <end position="335"/>
    </location>
</feature>
<dbReference type="GO" id="GO:0005524">
    <property type="term" value="F:ATP binding"/>
    <property type="evidence" value="ECO:0007669"/>
    <property type="project" value="InterPro"/>
</dbReference>
<protein>
    <recommendedName>
        <fullName evidence="5">Endopeptidase La</fullName>
    </recommendedName>
</protein>
<reference evidence="3 4" key="1">
    <citation type="submission" date="2016-04" db="EMBL/GenBank/DDBJ databases">
        <title>First whole genome shotgun sequence of the bacterium Enteractinococcus sp. strain UASWS1574.</title>
        <authorList>
            <person name="Crovadore J."/>
            <person name="Chablais R."/>
            <person name="Lefort F."/>
        </authorList>
    </citation>
    <scope>NUCLEOTIDE SEQUENCE [LARGE SCALE GENOMIC DNA]</scope>
    <source>
        <strain evidence="3 4">UASWS1574</strain>
    </source>
</reference>
<dbReference type="InterPro" id="IPR027065">
    <property type="entry name" value="Lon_Prtase"/>
</dbReference>
<dbReference type="EMBL" id="LXEY01000022">
    <property type="protein sequence ID" value="OAV59498.1"/>
    <property type="molecule type" value="Genomic_DNA"/>
</dbReference>
<evidence type="ECO:0000259" key="2">
    <source>
        <dbReference type="Pfam" id="PF13180"/>
    </source>
</evidence>
<keyword evidence="4" id="KW-1185">Reference proteome</keyword>
<dbReference type="Gene3D" id="3.30.230.10">
    <property type="match status" value="1"/>
</dbReference>
<dbReference type="InterPro" id="IPR036034">
    <property type="entry name" value="PDZ_sf"/>
</dbReference>
<dbReference type="InterPro" id="IPR014721">
    <property type="entry name" value="Ribsml_uS5_D2-typ_fold_subgr"/>
</dbReference>
<dbReference type="Pfam" id="PF13180">
    <property type="entry name" value="PDZ_2"/>
    <property type="match status" value="1"/>
</dbReference>
<evidence type="ECO:0008006" key="5">
    <source>
        <dbReference type="Google" id="ProtNLM"/>
    </source>
</evidence>
<evidence type="ECO:0000259" key="1">
    <source>
        <dbReference type="Pfam" id="PF05362"/>
    </source>
</evidence>
<dbReference type="PANTHER" id="PTHR10046">
    <property type="entry name" value="ATP DEPENDENT LON PROTEASE FAMILY MEMBER"/>
    <property type="match status" value="1"/>
</dbReference>
<sequence length="350" mass="37342">MDVKTTLRARARRVGIVLAILLLATLFIPTPYTIQSPGPTFDTLEQVDIEGETLDMIEIDGAQTYPTDGQLDLTTISVSGPPTSTSTLLEVLYHAAQPYPAITPAELLYPPETTGDEVRSQNAEAMADSQSWAVAAALEHLGIDYQQRLFALDFAEDSPAAEFLEPNDEIISLNGTQITGHGQLVNTIQEANGQPVDLRVRRNGDDQTFTIPVNQAEDGTYQIGVYLDSEFVFPIDVEIHLQDVGGPSAGLIFTLALIDRMTEDSVTDGRHIAGTGTIDPDGTVGPIGGVQQKVMAAASAGATIFLAPDMNCSEITHVPDGMTVYSVDTLDTALEILDAPAGETNHATCS</sequence>
<name>A0A1B7LWV1_9MICC</name>
<dbReference type="GO" id="GO:0006508">
    <property type="term" value="P:proteolysis"/>
    <property type="evidence" value="ECO:0007669"/>
    <property type="project" value="InterPro"/>
</dbReference>
<comment type="caution">
    <text evidence="3">The sequence shown here is derived from an EMBL/GenBank/DDBJ whole genome shotgun (WGS) entry which is preliminary data.</text>
</comment>
<dbReference type="SUPFAM" id="SSF54211">
    <property type="entry name" value="Ribosomal protein S5 domain 2-like"/>
    <property type="match status" value="1"/>
</dbReference>
<dbReference type="SUPFAM" id="SSF50156">
    <property type="entry name" value="PDZ domain-like"/>
    <property type="match status" value="1"/>
</dbReference>
<dbReference type="InterPro" id="IPR008269">
    <property type="entry name" value="Lon_proteolytic"/>
</dbReference>
<dbReference type="Pfam" id="PF05362">
    <property type="entry name" value="Lon_C"/>
    <property type="match status" value="1"/>
</dbReference>
<dbReference type="Proteomes" id="UP000078292">
    <property type="component" value="Unassembled WGS sequence"/>
</dbReference>
<dbReference type="GO" id="GO:0004252">
    <property type="term" value="F:serine-type endopeptidase activity"/>
    <property type="evidence" value="ECO:0007669"/>
    <property type="project" value="InterPro"/>
</dbReference>
<dbReference type="GO" id="GO:0004176">
    <property type="term" value="F:ATP-dependent peptidase activity"/>
    <property type="evidence" value="ECO:0007669"/>
    <property type="project" value="InterPro"/>
</dbReference>
<dbReference type="RefSeq" id="WP_043058577.1">
    <property type="nucleotide sequence ID" value="NZ_LXEY01000022.1"/>
</dbReference>
<dbReference type="Gene3D" id="2.30.42.10">
    <property type="match status" value="1"/>
</dbReference>
<proteinExistence type="predicted"/>
<feature type="domain" description="PDZ" evidence="2">
    <location>
        <begin position="155"/>
        <end position="213"/>
    </location>
</feature>
<evidence type="ECO:0000313" key="4">
    <source>
        <dbReference type="Proteomes" id="UP000078292"/>
    </source>
</evidence>